<feature type="compositionally biased region" description="Basic and acidic residues" evidence="1">
    <location>
        <begin position="330"/>
        <end position="344"/>
    </location>
</feature>
<feature type="compositionally biased region" description="Polar residues" evidence="1">
    <location>
        <begin position="404"/>
        <end position="416"/>
    </location>
</feature>
<name>A0A3A5K7R6_9HYPH</name>
<gene>
    <name evidence="3" type="ORF">D3227_33595</name>
</gene>
<dbReference type="OrthoDB" id="197257at2"/>
<evidence type="ECO:0000256" key="2">
    <source>
        <dbReference type="SAM" id="SignalP"/>
    </source>
</evidence>
<dbReference type="Pfam" id="PF11737">
    <property type="entry name" value="DUF3300"/>
    <property type="match status" value="1"/>
</dbReference>
<keyword evidence="4" id="KW-1185">Reference proteome</keyword>
<feature type="chain" id="PRO_5017391520" evidence="2">
    <location>
        <begin position="31"/>
        <end position="457"/>
    </location>
</feature>
<keyword evidence="2" id="KW-0732">Signal</keyword>
<protein>
    <submittedName>
        <fullName evidence="3">DUF3300 domain-containing protein</fullName>
    </submittedName>
</protein>
<dbReference type="PANTHER" id="PTHR40269">
    <property type="entry name" value="OUTER MEMBRANE PROTEIN-RELATED"/>
    <property type="match status" value="1"/>
</dbReference>
<evidence type="ECO:0000313" key="4">
    <source>
        <dbReference type="Proteomes" id="UP000272706"/>
    </source>
</evidence>
<comment type="caution">
    <text evidence="3">The sequence shown here is derived from an EMBL/GenBank/DDBJ whole genome shotgun (WGS) entry which is preliminary data.</text>
</comment>
<dbReference type="AlphaFoldDB" id="A0A3A5K7R6"/>
<dbReference type="EMBL" id="QZWZ01000049">
    <property type="protein sequence ID" value="RJT28758.1"/>
    <property type="molecule type" value="Genomic_DNA"/>
</dbReference>
<evidence type="ECO:0000256" key="1">
    <source>
        <dbReference type="SAM" id="MobiDB-lite"/>
    </source>
</evidence>
<evidence type="ECO:0000313" key="3">
    <source>
        <dbReference type="EMBL" id="RJT28758.1"/>
    </source>
</evidence>
<feature type="compositionally biased region" description="Gly residues" evidence="1">
    <location>
        <begin position="443"/>
        <end position="457"/>
    </location>
</feature>
<feature type="compositionally biased region" description="Gly residues" evidence="1">
    <location>
        <begin position="422"/>
        <end position="435"/>
    </location>
</feature>
<feature type="compositionally biased region" description="Basic and acidic residues" evidence="1">
    <location>
        <begin position="295"/>
        <end position="321"/>
    </location>
</feature>
<sequence length="457" mass="50179">MEIKFPRWPVGTVAIMAFLMCFGPASFAIAQDKAAATASAAATQAPEPLEEDELEILVARIALYPDELVAVISEASLYPLQIVEANRFLDQVAKKPGLKPKESWDGSVISLLNYPDIVKMMSDDLDWTQTLGDALTYQQKDVLVAIQQLRDTAVAKGVIKSDDKIEVVEENDNVVIRSASADKVYVPRYEPQMLYAVDYPVAPISYYPDPYPSYYYPTAPYFAAFVTGAVWAAAVDWNGGGVWGGRWDGNDINIDCNNCFNNINGKVNFNDVDWKNVDRSKLNFDRNQFANFDKTSMRDRVKTNDRNSMRNKASDLKKDRMSTLAGKSGKVKDVRQREIREGLKNRPPGSRPDFKKPTNTKPIASARKNDRPAAKASGKINRAVGKPKPAMRVDNRPRKPSGLGNVSSGKRQQIASNRGARSMGGGIRSSGGGGHKMIRPSGGRKGGGGRGGGGRRR</sequence>
<proteinExistence type="predicted"/>
<dbReference type="InterPro" id="IPR021728">
    <property type="entry name" value="DUF3300"/>
</dbReference>
<organism evidence="3 4">
    <name type="scientific">Mesorhizobium waimense</name>
    <dbReference type="NCBI Taxonomy" id="1300307"/>
    <lineage>
        <taxon>Bacteria</taxon>
        <taxon>Pseudomonadati</taxon>
        <taxon>Pseudomonadota</taxon>
        <taxon>Alphaproteobacteria</taxon>
        <taxon>Hyphomicrobiales</taxon>
        <taxon>Phyllobacteriaceae</taxon>
        <taxon>Mesorhizobium</taxon>
    </lineage>
</organism>
<reference evidence="3 4" key="1">
    <citation type="submission" date="2018-09" db="EMBL/GenBank/DDBJ databases">
        <title>Mesorhizobium carmichaelinearum sp. nov. isolated from Carmichaelinea spp. root nodules in New Zealand.</title>
        <authorList>
            <person name="De Meyer S.E."/>
        </authorList>
    </citation>
    <scope>NUCLEOTIDE SEQUENCE [LARGE SCALE GENOMIC DNA]</scope>
    <source>
        <strain evidence="3 4">ICMP19557</strain>
    </source>
</reference>
<accession>A0A3A5K7R6</accession>
<dbReference type="RefSeq" id="WP_120018446.1">
    <property type="nucleotide sequence ID" value="NZ_QZWZ01000049.1"/>
</dbReference>
<feature type="signal peptide" evidence="2">
    <location>
        <begin position="1"/>
        <end position="30"/>
    </location>
</feature>
<dbReference type="PANTHER" id="PTHR40269:SF1">
    <property type="entry name" value="OUTER MEMBRANE PROTEIN"/>
    <property type="match status" value="1"/>
</dbReference>
<dbReference type="Proteomes" id="UP000272706">
    <property type="component" value="Unassembled WGS sequence"/>
</dbReference>
<feature type="region of interest" description="Disordered" evidence="1">
    <location>
        <begin position="295"/>
        <end position="457"/>
    </location>
</feature>